<dbReference type="InterPro" id="IPR033756">
    <property type="entry name" value="YlxH/NBP35"/>
</dbReference>
<evidence type="ECO:0000256" key="1">
    <source>
        <dbReference type="ARBA" id="ARBA00022723"/>
    </source>
</evidence>
<evidence type="ECO:0000256" key="3">
    <source>
        <dbReference type="ARBA" id="ARBA00022840"/>
    </source>
</evidence>
<dbReference type="Proteomes" id="UP000030661">
    <property type="component" value="Unassembled WGS sequence"/>
</dbReference>
<dbReference type="STRING" id="1499967.U27_03744"/>
<keyword evidence="5 6" id="KW-0411">Iron-sulfur</keyword>
<name>A0A081BWS5_VECG1</name>
<comment type="similarity">
    <text evidence="6">Belongs to the Mrp/NBP35 ATP-binding proteins family.</text>
</comment>
<keyword evidence="3 6" id="KW-0067">ATP-binding</keyword>
<evidence type="ECO:0000256" key="6">
    <source>
        <dbReference type="HAMAP-Rule" id="MF_02040"/>
    </source>
</evidence>
<dbReference type="GO" id="GO:0140663">
    <property type="term" value="F:ATP-dependent FeS chaperone activity"/>
    <property type="evidence" value="ECO:0007669"/>
    <property type="project" value="InterPro"/>
</dbReference>
<dbReference type="FunFam" id="3.40.50.300:FF:001119">
    <property type="entry name" value="Iron-sulfur cluster carrier protein"/>
    <property type="match status" value="1"/>
</dbReference>
<dbReference type="InterPro" id="IPR027417">
    <property type="entry name" value="P-loop_NTPase"/>
</dbReference>
<dbReference type="PANTHER" id="PTHR23264">
    <property type="entry name" value="NUCLEOTIDE-BINDING PROTEIN NBP35 YEAST -RELATED"/>
    <property type="match status" value="1"/>
</dbReference>
<evidence type="ECO:0000256" key="5">
    <source>
        <dbReference type="ARBA" id="ARBA00023014"/>
    </source>
</evidence>
<protein>
    <recommendedName>
        <fullName evidence="6">Iron-sulfur cluster carrier protein</fullName>
    </recommendedName>
</protein>
<keyword evidence="1 6" id="KW-0479">Metal-binding</keyword>
<reference evidence="7 8" key="1">
    <citation type="journal article" date="2015" name="PeerJ">
        <title>First genomic representation of candidate bacterial phylum KSB3 points to enhanced environmental sensing as a trigger of wastewater bulking.</title>
        <authorList>
            <person name="Sekiguchi Y."/>
            <person name="Ohashi A."/>
            <person name="Parks D.H."/>
            <person name="Yamauchi T."/>
            <person name="Tyson G.W."/>
            <person name="Hugenholtz P."/>
        </authorList>
    </citation>
    <scope>NUCLEOTIDE SEQUENCE [LARGE SCALE GENOMIC DNA]</scope>
</reference>
<keyword evidence="2 6" id="KW-0547">Nucleotide-binding</keyword>
<dbReference type="GO" id="GO:0005524">
    <property type="term" value="F:ATP binding"/>
    <property type="evidence" value="ECO:0007669"/>
    <property type="project" value="UniProtKB-UniRule"/>
</dbReference>
<dbReference type="GO" id="GO:0046872">
    <property type="term" value="F:metal ion binding"/>
    <property type="evidence" value="ECO:0007669"/>
    <property type="project" value="UniProtKB-KW"/>
</dbReference>
<dbReference type="Pfam" id="PF10609">
    <property type="entry name" value="ParA"/>
    <property type="match status" value="1"/>
</dbReference>
<comment type="subunit">
    <text evidence="6">Homodimer.</text>
</comment>
<keyword evidence="8" id="KW-1185">Reference proteome</keyword>
<dbReference type="GO" id="GO:0016226">
    <property type="term" value="P:iron-sulfur cluster assembly"/>
    <property type="evidence" value="ECO:0007669"/>
    <property type="project" value="InterPro"/>
</dbReference>
<dbReference type="EMBL" id="DF820465">
    <property type="protein sequence ID" value="GAK56780.1"/>
    <property type="molecule type" value="Genomic_DNA"/>
</dbReference>
<organism evidence="7 8">
    <name type="scientific">Vecturithrix granuli</name>
    <dbReference type="NCBI Taxonomy" id="1499967"/>
    <lineage>
        <taxon>Bacteria</taxon>
        <taxon>Candidatus Moduliflexota</taxon>
        <taxon>Candidatus Vecturitrichia</taxon>
        <taxon>Candidatus Vecturitrichales</taxon>
        <taxon>Candidatus Vecturitrichaceae</taxon>
        <taxon>Candidatus Vecturithrix</taxon>
    </lineage>
</organism>
<evidence type="ECO:0000313" key="7">
    <source>
        <dbReference type="EMBL" id="GAK56780.1"/>
    </source>
</evidence>
<sequence length="271" mass="29802">MATQRTQKQQQQQERIDKQLQQIQHVIVVISGKGGVGKSTVAVNLAVTLSRKNYKVGLMDADIHGPNIPKMLGIERSQLMNTGNGAKPVMYYPNLKVVSIALMLQSTDDAVIWRGPLKHRLIEQFVGDIRWGDLDYLVIDLPPGTGDEPLSVAHVLKRIDGAIIVTTPQDVALLDSRKTVTFAEKLGIPVGGIVENMSGFVCPHCGKRTDIFKTGGGEKAAQELDVPFLGRIPLDPNMVTVCDSGDPYVEKYPTSEMAQAFLRIVEQCEQW</sequence>
<feature type="binding site" evidence="6">
    <location>
        <begin position="32"/>
        <end position="39"/>
    </location>
    <ligand>
        <name>ATP</name>
        <dbReference type="ChEBI" id="CHEBI:30616"/>
    </ligand>
</feature>
<dbReference type="SUPFAM" id="SSF52540">
    <property type="entry name" value="P-loop containing nucleoside triphosphate hydrolases"/>
    <property type="match status" value="1"/>
</dbReference>
<dbReference type="HOGENOM" id="CLU_024839_0_1_0"/>
<dbReference type="HAMAP" id="MF_02040">
    <property type="entry name" value="Mrp_NBP35"/>
    <property type="match status" value="1"/>
</dbReference>
<dbReference type="PROSITE" id="PS01215">
    <property type="entry name" value="MRP"/>
    <property type="match status" value="1"/>
</dbReference>
<proteinExistence type="inferred from homology"/>
<gene>
    <name evidence="7" type="ORF">U27_03744</name>
</gene>
<evidence type="ECO:0000313" key="8">
    <source>
        <dbReference type="Proteomes" id="UP000030661"/>
    </source>
</evidence>
<dbReference type="GO" id="GO:0051536">
    <property type="term" value="F:iron-sulfur cluster binding"/>
    <property type="evidence" value="ECO:0007669"/>
    <property type="project" value="UniProtKB-UniRule"/>
</dbReference>
<dbReference type="CDD" id="cd02037">
    <property type="entry name" value="Mrp_NBP35"/>
    <property type="match status" value="1"/>
</dbReference>
<keyword evidence="4 6" id="KW-0408">Iron</keyword>
<dbReference type="PANTHER" id="PTHR23264:SF19">
    <property type="entry name" value="CYTOSOLIC FE-S CLUSTER ASSEMBLY FACTOR NUBP2"/>
    <property type="match status" value="1"/>
</dbReference>
<keyword evidence="6" id="KW-0378">Hydrolase</keyword>
<evidence type="ECO:0000256" key="2">
    <source>
        <dbReference type="ARBA" id="ARBA00022741"/>
    </source>
</evidence>
<evidence type="ECO:0000256" key="4">
    <source>
        <dbReference type="ARBA" id="ARBA00023004"/>
    </source>
</evidence>
<dbReference type="GO" id="GO:0005829">
    <property type="term" value="C:cytosol"/>
    <property type="evidence" value="ECO:0007669"/>
    <property type="project" value="TreeGrafter"/>
</dbReference>
<accession>A0A081BWS5</accession>
<dbReference type="eggNOG" id="COG0489">
    <property type="taxonomic scope" value="Bacteria"/>
</dbReference>
<dbReference type="InterPro" id="IPR000808">
    <property type="entry name" value="Mrp-like_CS"/>
</dbReference>
<comment type="function">
    <text evidence="6">Binds and transfers iron-sulfur (Fe-S) clusters to target apoproteins. Can hydrolyze ATP.</text>
</comment>
<dbReference type="AlphaFoldDB" id="A0A081BWS5"/>
<dbReference type="Gene3D" id="3.40.50.300">
    <property type="entry name" value="P-loop containing nucleotide triphosphate hydrolases"/>
    <property type="match status" value="1"/>
</dbReference>
<dbReference type="GO" id="GO:0016887">
    <property type="term" value="F:ATP hydrolysis activity"/>
    <property type="evidence" value="ECO:0007669"/>
    <property type="project" value="UniProtKB-UniRule"/>
</dbReference>
<dbReference type="InterPro" id="IPR019591">
    <property type="entry name" value="Mrp/NBP35_ATP-bd"/>
</dbReference>